<gene>
    <name evidence="2" type="ORF">SARC_12605</name>
</gene>
<dbReference type="Proteomes" id="UP000054560">
    <property type="component" value="Unassembled WGS sequence"/>
</dbReference>
<sequence length="156" mass="17686">LQEQLLAGLKSLPMLHFWCVATSSLRKCHIVYRLHLGLRTLCELFCYTCCININLHPIAGDQRVYLEGKVAEAEKALEESDFRHVEMLKDLETSQQSYEREAEKHQNEFGPWALVLGLLVLGLWSLGFDPWALVFGLWSLGFGSWALVLGLLVLGL</sequence>
<dbReference type="RefSeq" id="XP_014148758.1">
    <property type="nucleotide sequence ID" value="XM_014293283.1"/>
</dbReference>
<protein>
    <submittedName>
        <fullName evidence="2">Uncharacterized protein</fullName>
    </submittedName>
</protein>
<feature type="transmembrane region" description="Helical" evidence="1">
    <location>
        <begin position="132"/>
        <end position="154"/>
    </location>
</feature>
<keyword evidence="1" id="KW-1133">Transmembrane helix</keyword>
<dbReference type="AlphaFoldDB" id="A0A0L0FEE2"/>
<feature type="transmembrane region" description="Helical" evidence="1">
    <location>
        <begin position="109"/>
        <end position="126"/>
    </location>
</feature>
<dbReference type="EMBL" id="KQ244031">
    <property type="protein sequence ID" value="KNC74856.1"/>
    <property type="molecule type" value="Genomic_DNA"/>
</dbReference>
<evidence type="ECO:0000313" key="2">
    <source>
        <dbReference type="EMBL" id="KNC74856.1"/>
    </source>
</evidence>
<keyword evidence="1" id="KW-0812">Transmembrane</keyword>
<reference evidence="2 3" key="1">
    <citation type="submission" date="2011-02" db="EMBL/GenBank/DDBJ databases">
        <title>The Genome Sequence of Sphaeroforma arctica JP610.</title>
        <authorList>
            <consortium name="The Broad Institute Genome Sequencing Platform"/>
            <person name="Russ C."/>
            <person name="Cuomo C."/>
            <person name="Young S.K."/>
            <person name="Zeng Q."/>
            <person name="Gargeya S."/>
            <person name="Alvarado L."/>
            <person name="Berlin A."/>
            <person name="Chapman S.B."/>
            <person name="Chen Z."/>
            <person name="Freedman E."/>
            <person name="Gellesch M."/>
            <person name="Goldberg J."/>
            <person name="Griggs A."/>
            <person name="Gujja S."/>
            <person name="Heilman E."/>
            <person name="Heiman D."/>
            <person name="Howarth C."/>
            <person name="Mehta T."/>
            <person name="Neiman D."/>
            <person name="Pearson M."/>
            <person name="Roberts A."/>
            <person name="Saif S."/>
            <person name="Shea T."/>
            <person name="Shenoy N."/>
            <person name="Sisk P."/>
            <person name="Stolte C."/>
            <person name="Sykes S."/>
            <person name="White J."/>
            <person name="Yandava C."/>
            <person name="Burger G."/>
            <person name="Gray M.W."/>
            <person name="Holland P.W.H."/>
            <person name="King N."/>
            <person name="Lang F.B.F."/>
            <person name="Roger A.J."/>
            <person name="Ruiz-Trillo I."/>
            <person name="Haas B."/>
            <person name="Nusbaum C."/>
            <person name="Birren B."/>
        </authorList>
    </citation>
    <scope>NUCLEOTIDE SEQUENCE [LARGE SCALE GENOMIC DNA]</scope>
    <source>
        <strain evidence="2 3">JP610</strain>
    </source>
</reference>
<organism evidence="2 3">
    <name type="scientific">Sphaeroforma arctica JP610</name>
    <dbReference type="NCBI Taxonomy" id="667725"/>
    <lineage>
        <taxon>Eukaryota</taxon>
        <taxon>Ichthyosporea</taxon>
        <taxon>Ichthyophonida</taxon>
        <taxon>Sphaeroforma</taxon>
    </lineage>
</organism>
<proteinExistence type="predicted"/>
<accession>A0A0L0FEE2</accession>
<name>A0A0L0FEE2_9EUKA</name>
<evidence type="ECO:0000256" key="1">
    <source>
        <dbReference type="SAM" id="Phobius"/>
    </source>
</evidence>
<evidence type="ECO:0000313" key="3">
    <source>
        <dbReference type="Proteomes" id="UP000054560"/>
    </source>
</evidence>
<feature type="non-terminal residue" evidence="2">
    <location>
        <position position="1"/>
    </location>
</feature>
<keyword evidence="3" id="KW-1185">Reference proteome</keyword>
<keyword evidence="1" id="KW-0472">Membrane</keyword>
<dbReference type="GeneID" id="25913109"/>